<dbReference type="EMBL" id="JAJSOF020000031">
    <property type="protein sequence ID" value="KAJ4430632.1"/>
    <property type="molecule type" value="Genomic_DNA"/>
</dbReference>
<evidence type="ECO:0000313" key="2">
    <source>
        <dbReference type="Proteomes" id="UP001148838"/>
    </source>
</evidence>
<protein>
    <submittedName>
        <fullName evidence="1">Uncharacterized protein</fullName>
    </submittedName>
</protein>
<name>A0ABQ8S991_PERAM</name>
<evidence type="ECO:0000313" key="1">
    <source>
        <dbReference type="EMBL" id="KAJ4430632.1"/>
    </source>
</evidence>
<proteinExistence type="predicted"/>
<dbReference type="Proteomes" id="UP001148838">
    <property type="component" value="Unassembled WGS sequence"/>
</dbReference>
<comment type="caution">
    <text evidence="1">The sequence shown here is derived from an EMBL/GenBank/DDBJ whole genome shotgun (WGS) entry which is preliminary data.</text>
</comment>
<sequence>MVPRLDCIAKYNSNMERTDIMDQGIAQYCLSVFDPKVVLAHCHLAVRYGRNELMVSLKKIHKGTSQLDTDEKLSKCI</sequence>
<reference evidence="1 2" key="1">
    <citation type="journal article" date="2022" name="Allergy">
        <title>Genome assembly and annotation of Periplaneta americana reveal a comprehensive cockroach allergen profile.</title>
        <authorList>
            <person name="Wang L."/>
            <person name="Xiong Q."/>
            <person name="Saelim N."/>
            <person name="Wang L."/>
            <person name="Nong W."/>
            <person name="Wan A.T."/>
            <person name="Shi M."/>
            <person name="Liu X."/>
            <person name="Cao Q."/>
            <person name="Hui J.H.L."/>
            <person name="Sookrung N."/>
            <person name="Leung T.F."/>
            <person name="Tungtrongchitr A."/>
            <person name="Tsui S.K.W."/>
        </authorList>
    </citation>
    <scope>NUCLEOTIDE SEQUENCE [LARGE SCALE GENOMIC DNA]</scope>
    <source>
        <strain evidence="1">PWHHKU_190912</strain>
    </source>
</reference>
<gene>
    <name evidence="1" type="ORF">ANN_19221</name>
</gene>
<accession>A0ABQ8S991</accession>
<organism evidence="1 2">
    <name type="scientific">Periplaneta americana</name>
    <name type="common">American cockroach</name>
    <name type="synonym">Blatta americana</name>
    <dbReference type="NCBI Taxonomy" id="6978"/>
    <lineage>
        <taxon>Eukaryota</taxon>
        <taxon>Metazoa</taxon>
        <taxon>Ecdysozoa</taxon>
        <taxon>Arthropoda</taxon>
        <taxon>Hexapoda</taxon>
        <taxon>Insecta</taxon>
        <taxon>Pterygota</taxon>
        <taxon>Neoptera</taxon>
        <taxon>Polyneoptera</taxon>
        <taxon>Dictyoptera</taxon>
        <taxon>Blattodea</taxon>
        <taxon>Blattoidea</taxon>
        <taxon>Blattidae</taxon>
        <taxon>Blattinae</taxon>
        <taxon>Periplaneta</taxon>
    </lineage>
</organism>
<keyword evidence="2" id="KW-1185">Reference proteome</keyword>